<feature type="domain" description="Peptidase S8/S53" evidence="9">
    <location>
        <begin position="58"/>
        <end position="303"/>
    </location>
</feature>
<evidence type="ECO:0000313" key="11">
    <source>
        <dbReference type="Proteomes" id="UP000007800"/>
    </source>
</evidence>
<dbReference type="CDD" id="cd00306">
    <property type="entry name" value="Peptidases_S8_S53"/>
    <property type="match status" value="1"/>
</dbReference>
<evidence type="ECO:0000256" key="3">
    <source>
        <dbReference type="ARBA" id="ARBA00022801"/>
    </source>
</evidence>
<keyword evidence="4 8" id="KW-0720">Serine protease</keyword>
<keyword evidence="3 8" id="KW-0378">Hydrolase</keyword>
<evidence type="ECO:0000313" key="10">
    <source>
        <dbReference type="EMBL" id="EER06596.1"/>
    </source>
</evidence>
<dbReference type="OMA" id="NALAYPP"/>
<dbReference type="PANTHER" id="PTHR43399:SF4">
    <property type="entry name" value="CELL WALL-ASSOCIATED PROTEASE"/>
    <property type="match status" value="1"/>
</dbReference>
<dbReference type="GO" id="GO:0004252">
    <property type="term" value="F:serine-type endopeptidase activity"/>
    <property type="evidence" value="ECO:0007669"/>
    <property type="project" value="UniProtKB-UniRule"/>
</dbReference>
<dbReference type="AlphaFoldDB" id="C5L9K3"/>
<feature type="active site" description="Charge relay system" evidence="8">
    <location>
        <position position="99"/>
    </location>
</feature>
<protein>
    <recommendedName>
        <fullName evidence="7">subtilisin</fullName>
        <ecNumber evidence="7">3.4.21.62</ecNumber>
    </recommendedName>
</protein>
<dbReference type="InterPro" id="IPR000209">
    <property type="entry name" value="Peptidase_S8/S53_dom"/>
</dbReference>
<dbReference type="InterPro" id="IPR051048">
    <property type="entry name" value="Peptidase_S8/S53_subtilisin"/>
</dbReference>
<comment type="similarity">
    <text evidence="1 8">Belongs to the peptidase S8 family.</text>
</comment>
<dbReference type="SUPFAM" id="SSF52743">
    <property type="entry name" value="Subtilisin-like"/>
    <property type="match status" value="1"/>
</dbReference>
<dbReference type="InParanoid" id="C5L9K3"/>
<comment type="catalytic activity">
    <reaction evidence="6">
        <text>Hydrolysis of proteins with broad specificity for peptide bonds, and a preference for a large uncharged residue in P1. Hydrolyzes peptide amides.</text>
        <dbReference type="EC" id="3.4.21.62"/>
    </reaction>
</comment>
<dbReference type="EMBL" id="GG680505">
    <property type="protein sequence ID" value="EER06596.1"/>
    <property type="molecule type" value="Genomic_DNA"/>
</dbReference>
<dbReference type="EC" id="3.4.21.62" evidence="7"/>
<dbReference type="GO" id="GO:0006508">
    <property type="term" value="P:proteolysis"/>
    <property type="evidence" value="ECO:0007669"/>
    <property type="project" value="UniProtKB-KW"/>
</dbReference>
<dbReference type="PROSITE" id="PS51892">
    <property type="entry name" value="SUBTILASE"/>
    <property type="match status" value="1"/>
</dbReference>
<evidence type="ECO:0000256" key="8">
    <source>
        <dbReference type="PROSITE-ProRule" id="PRU01240"/>
    </source>
</evidence>
<accession>C5L9K3</accession>
<name>C5L9K3_PERM5</name>
<evidence type="ECO:0000256" key="7">
    <source>
        <dbReference type="ARBA" id="ARBA00023619"/>
    </source>
</evidence>
<evidence type="ECO:0000256" key="5">
    <source>
        <dbReference type="ARBA" id="ARBA00023145"/>
    </source>
</evidence>
<dbReference type="PROSITE" id="PS00136">
    <property type="entry name" value="SUBTILASE_ASP"/>
    <property type="match status" value="1"/>
</dbReference>
<dbReference type="Proteomes" id="UP000007800">
    <property type="component" value="Unassembled WGS sequence"/>
</dbReference>
<organism evidence="11">
    <name type="scientific">Perkinsus marinus (strain ATCC 50983 / TXsc)</name>
    <dbReference type="NCBI Taxonomy" id="423536"/>
    <lineage>
        <taxon>Eukaryota</taxon>
        <taxon>Sar</taxon>
        <taxon>Alveolata</taxon>
        <taxon>Perkinsozoa</taxon>
        <taxon>Perkinsea</taxon>
        <taxon>Perkinsida</taxon>
        <taxon>Perkinsidae</taxon>
        <taxon>Perkinsus</taxon>
    </lineage>
</organism>
<keyword evidence="11" id="KW-1185">Reference proteome</keyword>
<dbReference type="InterPro" id="IPR015500">
    <property type="entry name" value="Peptidase_S8_subtilisin-rel"/>
</dbReference>
<evidence type="ECO:0000256" key="1">
    <source>
        <dbReference type="ARBA" id="ARBA00011073"/>
    </source>
</evidence>
<dbReference type="PANTHER" id="PTHR43399">
    <property type="entry name" value="SUBTILISIN-RELATED"/>
    <property type="match status" value="1"/>
</dbReference>
<evidence type="ECO:0000256" key="4">
    <source>
        <dbReference type="ARBA" id="ARBA00022825"/>
    </source>
</evidence>
<evidence type="ECO:0000256" key="2">
    <source>
        <dbReference type="ARBA" id="ARBA00022670"/>
    </source>
</evidence>
<proteinExistence type="inferred from homology"/>
<keyword evidence="5" id="KW-0865">Zymogen</keyword>
<dbReference type="RefSeq" id="XP_002774780.1">
    <property type="nucleotide sequence ID" value="XM_002774734.1"/>
</dbReference>
<dbReference type="OrthoDB" id="441552at2759"/>
<dbReference type="InterPro" id="IPR036852">
    <property type="entry name" value="Peptidase_S8/S53_dom_sf"/>
</dbReference>
<reference evidence="10 11" key="1">
    <citation type="submission" date="2008-07" db="EMBL/GenBank/DDBJ databases">
        <authorList>
            <person name="El-Sayed N."/>
            <person name="Caler E."/>
            <person name="Inman J."/>
            <person name="Amedeo P."/>
            <person name="Hass B."/>
            <person name="Wortman J."/>
        </authorList>
    </citation>
    <scope>NUCLEOTIDE SEQUENCE [LARGE SCALE GENOMIC DNA]</scope>
    <source>
        <strain evidence="11">ATCC 50983 / TXsc</strain>
    </source>
</reference>
<sequence>MPGATSFHIGVPRRKSPVNALAYPPNDPIFSEQEELFKALRIEETWKAVRDSGLQRREPIVSLLDTGIKAEHPEFDGRLLKGINLDGLRGEDDADHHGHGTAMAGIIAANSNNGEGISGIADRVKIRSIRMSYKEGVAPVDVSRAWEEALRCDDTDIIVFPYIQENCGETAALYSRVLKKAVKKGFVVLVSSSNSDEVDSACEIEQPCSQANGIPGVLCVTSTYVDNPMTLVYGASKLATLAVPSSDVWFPTPEREGSEWLYSKNSGSSVATAIVAGLVTMMKSLRDFDPGDVERILLNSTKGRARTDKDEMLYGVLDPYFAIQQAIREATLSTARKLRITRRQKESSCTIS</sequence>
<feature type="active site" description="Charge relay system" evidence="8">
    <location>
        <position position="269"/>
    </location>
</feature>
<keyword evidence="2 8" id="KW-0645">Protease</keyword>
<dbReference type="Gene3D" id="3.40.50.200">
    <property type="entry name" value="Peptidase S8/S53 domain"/>
    <property type="match status" value="1"/>
</dbReference>
<dbReference type="InterPro" id="IPR023827">
    <property type="entry name" value="Peptidase_S8_Asp-AS"/>
</dbReference>
<evidence type="ECO:0000259" key="9">
    <source>
        <dbReference type="Pfam" id="PF00082"/>
    </source>
</evidence>
<dbReference type="GeneID" id="9055929"/>
<gene>
    <name evidence="10" type="ORF">Pmar_PMAR022653</name>
</gene>
<feature type="active site" description="Charge relay system" evidence="8">
    <location>
        <position position="65"/>
    </location>
</feature>
<dbReference type="PRINTS" id="PR00723">
    <property type="entry name" value="SUBTILISIN"/>
</dbReference>
<dbReference type="Pfam" id="PF00082">
    <property type="entry name" value="Peptidase_S8"/>
    <property type="match status" value="1"/>
</dbReference>
<evidence type="ECO:0000256" key="6">
    <source>
        <dbReference type="ARBA" id="ARBA00023529"/>
    </source>
</evidence>